<dbReference type="InterPro" id="IPR012795">
    <property type="entry name" value="tRNA_Ile_lys_synt_N"/>
</dbReference>
<evidence type="ECO:0000256" key="5">
    <source>
        <dbReference type="ARBA" id="ARBA00022741"/>
    </source>
</evidence>
<dbReference type="PANTHER" id="PTHR43033">
    <property type="entry name" value="TRNA(ILE)-LYSIDINE SYNTHASE-RELATED"/>
    <property type="match status" value="1"/>
</dbReference>
<evidence type="ECO:0000313" key="10">
    <source>
        <dbReference type="EMBL" id="MBT0608427.1"/>
    </source>
</evidence>
<keyword evidence="3 8" id="KW-0436">Ligase</keyword>
<name>A0ABS5S7T2_9FLAO</name>
<comment type="catalytic activity">
    <reaction evidence="7 8">
        <text>cytidine(34) in tRNA(Ile2) + L-lysine + ATP = lysidine(34) in tRNA(Ile2) + AMP + diphosphate + H(+)</text>
        <dbReference type="Rhea" id="RHEA:43744"/>
        <dbReference type="Rhea" id="RHEA-COMP:10625"/>
        <dbReference type="Rhea" id="RHEA-COMP:10670"/>
        <dbReference type="ChEBI" id="CHEBI:15378"/>
        <dbReference type="ChEBI" id="CHEBI:30616"/>
        <dbReference type="ChEBI" id="CHEBI:32551"/>
        <dbReference type="ChEBI" id="CHEBI:33019"/>
        <dbReference type="ChEBI" id="CHEBI:82748"/>
        <dbReference type="ChEBI" id="CHEBI:83665"/>
        <dbReference type="ChEBI" id="CHEBI:456215"/>
        <dbReference type="EC" id="6.3.4.19"/>
    </reaction>
</comment>
<reference evidence="10 11" key="1">
    <citation type="submission" date="2021-05" db="EMBL/GenBank/DDBJ databases">
        <title>Aequorivita echinoideorum JCM 30378 genome.</title>
        <authorList>
            <person name="Zhang H."/>
            <person name="Li C."/>
        </authorList>
    </citation>
    <scope>NUCLEOTIDE SEQUENCE [LARGE SCALE GENOMIC DNA]</scope>
    <source>
        <strain evidence="10 11">JCM30378</strain>
    </source>
</reference>
<proteinExistence type="inferred from homology"/>
<protein>
    <recommendedName>
        <fullName evidence="8">tRNA(Ile)-lysidine synthase</fullName>
        <ecNumber evidence="8">6.3.4.19</ecNumber>
    </recommendedName>
    <alternativeName>
        <fullName evidence="8">tRNA(Ile)-2-lysyl-cytidine synthase</fullName>
    </alternativeName>
    <alternativeName>
        <fullName evidence="8">tRNA(Ile)-lysidine synthetase</fullName>
    </alternativeName>
</protein>
<dbReference type="EC" id="6.3.4.19" evidence="8"/>
<dbReference type="Pfam" id="PF11734">
    <property type="entry name" value="TilS_C"/>
    <property type="match status" value="1"/>
</dbReference>
<dbReference type="SUPFAM" id="SSF56037">
    <property type="entry name" value="PheT/TilS domain"/>
    <property type="match status" value="1"/>
</dbReference>
<dbReference type="InterPro" id="IPR011063">
    <property type="entry name" value="TilS/TtcA_N"/>
</dbReference>
<gene>
    <name evidence="8 10" type="primary">tilS</name>
    <name evidence="10" type="ORF">KIV10_09555</name>
</gene>
<comment type="similarity">
    <text evidence="8">Belongs to the tRNA(Ile)-lysidine synthase family.</text>
</comment>
<dbReference type="InterPro" id="IPR014729">
    <property type="entry name" value="Rossmann-like_a/b/a_fold"/>
</dbReference>
<keyword evidence="5 8" id="KW-0547">Nucleotide-binding</keyword>
<dbReference type="NCBIfam" id="TIGR02432">
    <property type="entry name" value="lysidine_TilS_N"/>
    <property type="match status" value="1"/>
</dbReference>
<comment type="subcellular location">
    <subcellularLocation>
        <location evidence="1 8">Cytoplasm</location>
    </subcellularLocation>
</comment>
<keyword evidence="2 8" id="KW-0963">Cytoplasm</keyword>
<keyword evidence="4 8" id="KW-0819">tRNA processing</keyword>
<dbReference type="NCBIfam" id="TIGR02433">
    <property type="entry name" value="lysidine_TilS_C"/>
    <property type="match status" value="1"/>
</dbReference>
<evidence type="ECO:0000256" key="3">
    <source>
        <dbReference type="ARBA" id="ARBA00022598"/>
    </source>
</evidence>
<comment type="caution">
    <text evidence="10">The sequence shown here is derived from an EMBL/GenBank/DDBJ whole genome shotgun (WGS) entry which is preliminary data.</text>
</comment>
<comment type="function">
    <text evidence="8">Ligates lysine onto the cytidine present at position 34 of the AUA codon-specific tRNA(Ile) that contains the anticodon CAU, in an ATP-dependent manner. Cytidine is converted to lysidine, thus changing the amino acid specificity of the tRNA from methionine to isoleucine.</text>
</comment>
<dbReference type="CDD" id="cd01992">
    <property type="entry name" value="TilS_N"/>
    <property type="match status" value="1"/>
</dbReference>
<dbReference type="RefSeq" id="WP_214113298.1">
    <property type="nucleotide sequence ID" value="NZ_JAHCTB010000004.1"/>
</dbReference>
<dbReference type="PANTHER" id="PTHR43033:SF1">
    <property type="entry name" value="TRNA(ILE)-LYSIDINE SYNTHASE-RELATED"/>
    <property type="match status" value="1"/>
</dbReference>
<keyword evidence="11" id="KW-1185">Reference proteome</keyword>
<evidence type="ECO:0000256" key="6">
    <source>
        <dbReference type="ARBA" id="ARBA00022840"/>
    </source>
</evidence>
<dbReference type="Proteomes" id="UP001297092">
    <property type="component" value="Unassembled WGS sequence"/>
</dbReference>
<dbReference type="InterPro" id="IPR012094">
    <property type="entry name" value="tRNA_Ile_lys_synt"/>
</dbReference>
<dbReference type="Gene3D" id="3.40.50.620">
    <property type="entry name" value="HUPs"/>
    <property type="match status" value="1"/>
</dbReference>
<evidence type="ECO:0000259" key="9">
    <source>
        <dbReference type="SMART" id="SM00977"/>
    </source>
</evidence>
<evidence type="ECO:0000256" key="2">
    <source>
        <dbReference type="ARBA" id="ARBA00022490"/>
    </source>
</evidence>
<evidence type="ECO:0000313" key="11">
    <source>
        <dbReference type="Proteomes" id="UP001297092"/>
    </source>
</evidence>
<dbReference type="HAMAP" id="MF_01161">
    <property type="entry name" value="tRNA_Ile_lys_synt"/>
    <property type="match status" value="1"/>
</dbReference>
<sequence>MELQAILKRNIDENFPFLKEKKLLIACSGGLDSTVLAYLMKSLEFQIALAHCNFSLRGKESDGDEMFTVGLAKKMEIPVFAETFETKKYAAENKVSTQMAARDLRYHWFGEILKNFGYDYVLTAHHLDDDLETFLINLSRGSGLQGLTGIPFQNEKIIRPFLNVSREEIFEYAKENKISWREDSSNAKPDYLRNKLRLDVIPQYKEAANSLLRNFQKSRQNLRASQHLVEDYMALVYKLIIAETADGYSINIEKLQELPHPRAILFELLSGFGFTAWEDVYNLLEAQTGKRVFSETHQLLKNRDLLFLSEISSEENFSEFEISKETPEISEPIRLKFETEKYIGETEKNIAHFDFHKLKFPLKLRKWQEGDQFQPFGMKGKKKLSKFFKDEKLSLSQKDKIWLLTSNNQVIWVIGHRMDERFKVTETTSEIFKITYFKEKK</sequence>
<dbReference type="Pfam" id="PF01171">
    <property type="entry name" value="ATP_bind_3"/>
    <property type="match status" value="1"/>
</dbReference>
<dbReference type="InterPro" id="IPR012796">
    <property type="entry name" value="Lysidine-tRNA-synth_C"/>
</dbReference>
<dbReference type="SMART" id="SM00977">
    <property type="entry name" value="TilS_C"/>
    <property type="match status" value="1"/>
</dbReference>
<feature type="binding site" evidence="8">
    <location>
        <begin position="28"/>
        <end position="33"/>
    </location>
    <ligand>
        <name>ATP</name>
        <dbReference type="ChEBI" id="CHEBI:30616"/>
    </ligand>
</feature>
<comment type="domain">
    <text evidence="8">The N-terminal region contains the highly conserved SGGXDS motif, predicted to be a P-loop motif involved in ATP binding.</text>
</comment>
<keyword evidence="6 8" id="KW-0067">ATP-binding</keyword>
<dbReference type="GO" id="GO:0032267">
    <property type="term" value="F:tRNA(Ile)-lysidine synthase activity"/>
    <property type="evidence" value="ECO:0007669"/>
    <property type="project" value="UniProtKB-EC"/>
</dbReference>
<dbReference type="EMBL" id="JAHCTB010000004">
    <property type="protein sequence ID" value="MBT0608427.1"/>
    <property type="molecule type" value="Genomic_DNA"/>
</dbReference>
<evidence type="ECO:0000256" key="7">
    <source>
        <dbReference type="ARBA" id="ARBA00048539"/>
    </source>
</evidence>
<evidence type="ECO:0000256" key="1">
    <source>
        <dbReference type="ARBA" id="ARBA00004496"/>
    </source>
</evidence>
<evidence type="ECO:0000256" key="4">
    <source>
        <dbReference type="ARBA" id="ARBA00022694"/>
    </source>
</evidence>
<accession>A0ABS5S7T2</accession>
<feature type="domain" description="Lysidine-tRNA(Ile) synthetase C-terminal" evidence="9">
    <location>
        <begin position="362"/>
        <end position="434"/>
    </location>
</feature>
<evidence type="ECO:0000256" key="8">
    <source>
        <dbReference type="HAMAP-Rule" id="MF_01161"/>
    </source>
</evidence>
<organism evidence="10 11">
    <name type="scientific">Aequorivita echinoideorum</name>
    <dbReference type="NCBI Taxonomy" id="1549647"/>
    <lineage>
        <taxon>Bacteria</taxon>
        <taxon>Pseudomonadati</taxon>
        <taxon>Bacteroidota</taxon>
        <taxon>Flavobacteriia</taxon>
        <taxon>Flavobacteriales</taxon>
        <taxon>Flavobacteriaceae</taxon>
        <taxon>Aequorivita</taxon>
    </lineage>
</organism>
<dbReference type="SUPFAM" id="SSF52402">
    <property type="entry name" value="Adenine nucleotide alpha hydrolases-like"/>
    <property type="match status" value="1"/>
</dbReference>